<gene>
    <name evidence="2" type="ORF">NQ314_011615</name>
</gene>
<keyword evidence="1" id="KW-1133">Transmembrane helix</keyword>
<sequence length="115" mass="12957">MTTIIIIPVLSIDCFKCVSINRDYLPCEDPFHNNYTVDVFQSPCMAGRKGRDGVFPATSCVKINGVVDTSRDVSRPAMMRMPAIRPITLILYLSVSIYCCLLLFISSNLTYKFSY</sequence>
<proteinExistence type="predicted"/>
<comment type="caution">
    <text evidence="2">The sequence shown here is derived from an EMBL/GenBank/DDBJ whole genome shotgun (WGS) entry which is preliminary data.</text>
</comment>
<dbReference type="PANTHER" id="PTHR38332">
    <property type="entry name" value="PROTEIN CBG11604"/>
    <property type="match status" value="1"/>
</dbReference>
<name>A0AAV8XI18_9CUCU</name>
<accession>A0AAV8XI18</accession>
<dbReference type="PANTHER" id="PTHR38332:SF1">
    <property type="entry name" value="RE49668P"/>
    <property type="match status" value="1"/>
</dbReference>
<feature type="non-terminal residue" evidence="2">
    <location>
        <position position="115"/>
    </location>
</feature>
<evidence type="ECO:0000256" key="1">
    <source>
        <dbReference type="SAM" id="Phobius"/>
    </source>
</evidence>
<dbReference type="AlphaFoldDB" id="A0AAV8XI18"/>
<dbReference type="EMBL" id="JANEYF010003231">
    <property type="protein sequence ID" value="KAJ8938103.1"/>
    <property type="molecule type" value="Genomic_DNA"/>
</dbReference>
<evidence type="ECO:0000313" key="2">
    <source>
        <dbReference type="EMBL" id="KAJ8938103.1"/>
    </source>
</evidence>
<evidence type="ECO:0000313" key="3">
    <source>
        <dbReference type="Proteomes" id="UP001162156"/>
    </source>
</evidence>
<keyword evidence="1" id="KW-0812">Transmembrane</keyword>
<organism evidence="2 3">
    <name type="scientific">Rhamnusium bicolor</name>
    <dbReference type="NCBI Taxonomy" id="1586634"/>
    <lineage>
        <taxon>Eukaryota</taxon>
        <taxon>Metazoa</taxon>
        <taxon>Ecdysozoa</taxon>
        <taxon>Arthropoda</taxon>
        <taxon>Hexapoda</taxon>
        <taxon>Insecta</taxon>
        <taxon>Pterygota</taxon>
        <taxon>Neoptera</taxon>
        <taxon>Endopterygota</taxon>
        <taxon>Coleoptera</taxon>
        <taxon>Polyphaga</taxon>
        <taxon>Cucujiformia</taxon>
        <taxon>Chrysomeloidea</taxon>
        <taxon>Cerambycidae</taxon>
        <taxon>Lepturinae</taxon>
        <taxon>Rhagiini</taxon>
        <taxon>Rhamnusium</taxon>
    </lineage>
</organism>
<protein>
    <submittedName>
        <fullName evidence="2">Uncharacterized protein</fullName>
    </submittedName>
</protein>
<reference evidence="2" key="1">
    <citation type="journal article" date="2023" name="Insect Mol. Biol.">
        <title>Genome sequencing provides insights into the evolution of gene families encoding plant cell wall-degrading enzymes in longhorned beetles.</title>
        <authorList>
            <person name="Shin N.R."/>
            <person name="Okamura Y."/>
            <person name="Kirsch R."/>
            <person name="Pauchet Y."/>
        </authorList>
    </citation>
    <scope>NUCLEOTIDE SEQUENCE</scope>
    <source>
        <strain evidence="2">RBIC_L_NR</strain>
    </source>
</reference>
<feature type="transmembrane region" description="Helical" evidence="1">
    <location>
        <begin position="83"/>
        <end position="105"/>
    </location>
</feature>
<dbReference type="Proteomes" id="UP001162156">
    <property type="component" value="Unassembled WGS sequence"/>
</dbReference>
<keyword evidence="3" id="KW-1185">Reference proteome</keyword>
<keyword evidence="1" id="KW-0472">Membrane</keyword>